<dbReference type="RefSeq" id="WP_271435364.1">
    <property type="nucleotide sequence ID" value="NZ_CP073355.1"/>
</dbReference>
<keyword evidence="8 12" id="KW-0131">Cell cycle</keyword>
<evidence type="ECO:0000256" key="6">
    <source>
        <dbReference type="ARBA" id="ARBA00022960"/>
    </source>
</evidence>
<dbReference type="EMBL" id="CP073355">
    <property type="protein sequence ID" value="URA10231.1"/>
    <property type="molecule type" value="Genomic_DNA"/>
</dbReference>
<comment type="pathway">
    <text evidence="2 12">Cell wall biogenesis; peptidoglycan biosynthesis.</text>
</comment>
<dbReference type="InterPro" id="IPR036968">
    <property type="entry name" value="Enolpyruvate_Tfrase_sf"/>
</dbReference>
<dbReference type="NCBIfam" id="TIGR01072">
    <property type="entry name" value="murA"/>
    <property type="match status" value="1"/>
</dbReference>
<evidence type="ECO:0000259" key="13">
    <source>
        <dbReference type="Pfam" id="PF00275"/>
    </source>
</evidence>
<evidence type="ECO:0000256" key="7">
    <source>
        <dbReference type="ARBA" id="ARBA00022984"/>
    </source>
</evidence>
<evidence type="ECO:0000256" key="5">
    <source>
        <dbReference type="ARBA" id="ARBA00022679"/>
    </source>
</evidence>
<reference evidence="14" key="1">
    <citation type="submission" date="2021-04" db="EMBL/GenBank/DDBJ databases">
        <authorList>
            <person name="Postec A."/>
        </authorList>
    </citation>
    <scope>NUCLEOTIDE SEQUENCE</scope>
    <source>
        <strain evidence="14">F1F22</strain>
    </source>
</reference>
<keyword evidence="5 12" id="KW-0808">Transferase</keyword>
<dbReference type="Proteomes" id="UP001056539">
    <property type="component" value="Chromosome"/>
</dbReference>
<comment type="catalytic activity">
    <reaction evidence="11 12">
        <text>phosphoenolpyruvate + UDP-N-acetyl-alpha-D-glucosamine = UDP-N-acetyl-3-O-(1-carboxyvinyl)-alpha-D-glucosamine + phosphate</text>
        <dbReference type="Rhea" id="RHEA:18681"/>
        <dbReference type="ChEBI" id="CHEBI:43474"/>
        <dbReference type="ChEBI" id="CHEBI:57705"/>
        <dbReference type="ChEBI" id="CHEBI:58702"/>
        <dbReference type="ChEBI" id="CHEBI:68483"/>
        <dbReference type="EC" id="2.5.1.7"/>
    </reaction>
</comment>
<dbReference type="SUPFAM" id="SSF55205">
    <property type="entry name" value="EPT/RTPC-like"/>
    <property type="match status" value="1"/>
</dbReference>
<comment type="similarity">
    <text evidence="10 12">Belongs to the EPSP synthase family. MurA subfamily.</text>
</comment>
<organism evidence="14 15">
    <name type="scientific">Thermospira aquatica</name>
    <dbReference type="NCBI Taxonomy" id="2828656"/>
    <lineage>
        <taxon>Bacteria</taxon>
        <taxon>Pseudomonadati</taxon>
        <taxon>Spirochaetota</taxon>
        <taxon>Spirochaetia</taxon>
        <taxon>Brevinematales</taxon>
        <taxon>Thermospiraceae</taxon>
        <taxon>Thermospira</taxon>
    </lineage>
</organism>
<keyword evidence="15" id="KW-1185">Reference proteome</keyword>
<comment type="function">
    <text evidence="12">Cell wall formation. Adds enolpyruvyl to UDP-N-acetylglucosamine.</text>
</comment>
<dbReference type="PANTHER" id="PTHR43783:SF1">
    <property type="entry name" value="UDP-N-ACETYLGLUCOSAMINE 1-CARBOXYVINYLTRANSFERASE"/>
    <property type="match status" value="1"/>
</dbReference>
<dbReference type="AlphaFoldDB" id="A0AAX3BEV6"/>
<dbReference type="GO" id="GO:0008360">
    <property type="term" value="P:regulation of cell shape"/>
    <property type="evidence" value="ECO:0007669"/>
    <property type="project" value="UniProtKB-KW"/>
</dbReference>
<keyword evidence="4 12" id="KW-0132">Cell division</keyword>
<evidence type="ECO:0000256" key="1">
    <source>
        <dbReference type="ARBA" id="ARBA00004496"/>
    </source>
</evidence>
<dbReference type="HAMAP" id="MF_00111">
    <property type="entry name" value="MurA"/>
    <property type="match status" value="1"/>
</dbReference>
<keyword evidence="6 12" id="KW-0133">Cell shape</keyword>
<evidence type="ECO:0000313" key="14">
    <source>
        <dbReference type="EMBL" id="URA10231.1"/>
    </source>
</evidence>
<keyword evidence="7 12" id="KW-0573">Peptidoglycan synthesis</keyword>
<gene>
    <name evidence="12 14" type="primary">murA</name>
    <name evidence="14" type="ORF">KDW03_00025</name>
</gene>
<evidence type="ECO:0000256" key="2">
    <source>
        <dbReference type="ARBA" id="ARBA00004752"/>
    </source>
</evidence>
<feature type="domain" description="Enolpyruvate transferase" evidence="13">
    <location>
        <begin position="7"/>
        <end position="409"/>
    </location>
</feature>
<evidence type="ECO:0000256" key="11">
    <source>
        <dbReference type="ARBA" id="ARBA00047527"/>
    </source>
</evidence>
<keyword evidence="9 12" id="KW-0961">Cell wall biogenesis/degradation</keyword>
<keyword evidence="12" id="KW-0670">Pyruvate</keyword>
<evidence type="ECO:0000256" key="4">
    <source>
        <dbReference type="ARBA" id="ARBA00022618"/>
    </source>
</evidence>
<dbReference type="PANTHER" id="PTHR43783">
    <property type="entry name" value="UDP-N-ACETYLGLUCOSAMINE 1-CARBOXYVINYLTRANSFERASE"/>
    <property type="match status" value="1"/>
</dbReference>
<reference evidence="14" key="2">
    <citation type="submission" date="2022-06" db="EMBL/GenBank/DDBJ databases">
        <title>Thermospira aquatica gen. nov., sp. nov.</title>
        <authorList>
            <person name="Ben Ali Gam Z."/>
            <person name="Labat M."/>
        </authorList>
    </citation>
    <scope>NUCLEOTIDE SEQUENCE</scope>
    <source>
        <strain evidence="14">F1F22</strain>
    </source>
</reference>
<dbReference type="FunFam" id="3.65.10.10:FF:000001">
    <property type="entry name" value="UDP-N-acetylglucosamine 1-carboxyvinyltransferase"/>
    <property type="match status" value="1"/>
</dbReference>
<dbReference type="KEGG" id="taqu:KDW03_00025"/>
<dbReference type="GO" id="GO:0009252">
    <property type="term" value="P:peptidoglycan biosynthetic process"/>
    <property type="evidence" value="ECO:0007669"/>
    <property type="project" value="UniProtKB-UniRule"/>
</dbReference>
<feature type="active site" description="Proton donor" evidence="12">
    <location>
        <position position="117"/>
    </location>
</feature>
<dbReference type="InterPro" id="IPR005750">
    <property type="entry name" value="UDP_GlcNAc_COvinyl_MurA"/>
</dbReference>
<dbReference type="InterPro" id="IPR001986">
    <property type="entry name" value="Enolpyruvate_Tfrase_dom"/>
</dbReference>
<evidence type="ECO:0000256" key="9">
    <source>
        <dbReference type="ARBA" id="ARBA00023316"/>
    </source>
</evidence>
<feature type="binding site" evidence="12">
    <location>
        <position position="308"/>
    </location>
    <ligand>
        <name>UDP-N-acetyl-alpha-D-glucosamine</name>
        <dbReference type="ChEBI" id="CHEBI:57705"/>
    </ligand>
</feature>
<dbReference type="CDD" id="cd01555">
    <property type="entry name" value="UdpNAET"/>
    <property type="match status" value="1"/>
</dbReference>
<comment type="subcellular location">
    <subcellularLocation>
        <location evidence="1 12">Cytoplasm</location>
    </subcellularLocation>
</comment>
<evidence type="ECO:0000313" key="15">
    <source>
        <dbReference type="Proteomes" id="UP001056539"/>
    </source>
</evidence>
<keyword evidence="3 12" id="KW-0963">Cytoplasm</keyword>
<evidence type="ECO:0000256" key="10">
    <source>
        <dbReference type="ARBA" id="ARBA00038367"/>
    </source>
</evidence>
<dbReference type="Gene3D" id="3.65.10.10">
    <property type="entry name" value="Enolpyruvate transferase domain"/>
    <property type="match status" value="2"/>
</dbReference>
<feature type="binding site" evidence="12">
    <location>
        <position position="330"/>
    </location>
    <ligand>
        <name>UDP-N-acetyl-alpha-D-glucosamine</name>
        <dbReference type="ChEBI" id="CHEBI:57705"/>
    </ligand>
</feature>
<dbReference type="InterPro" id="IPR013792">
    <property type="entry name" value="RNA3'P_cycl/enolpyr_Trfase_a/b"/>
</dbReference>
<feature type="binding site" evidence="12">
    <location>
        <begin position="22"/>
        <end position="23"/>
    </location>
    <ligand>
        <name>phosphoenolpyruvate</name>
        <dbReference type="ChEBI" id="CHEBI:58702"/>
    </ligand>
</feature>
<dbReference type="EC" id="2.5.1.7" evidence="12"/>
<feature type="binding site" evidence="12">
    <location>
        <begin position="122"/>
        <end position="126"/>
    </location>
    <ligand>
        <name>UDP-N-acetyl-alpha-D-glucosamine</name>
        <dbReference type="ChEBI" id="CHEBI:57705"/>
    </ligand>
</feature>
<dbReference type="NCBIfam" id="NF006873">
    <property type="entry name" value="PRK09369.1"/>
    <property type="match status" value="1"/>
</dbReference>
<name>A0AAX3BEV6_9SPIR</name>
<dbReference type="InterPro" id="IPR050068">
    <property type="entry name" value="MurA_subfamily"/>
</dbReference>
<evidence type="ECO:0000256" key="8">
    <source>
        <dbReference type="ARBA" id="ARBA00023306"/>
    </source>
</evidence>
<dbReference type="GO" id="GO:0019277">
    <property type="term" value="P:UDP-N-acetylgalactosamine biosynthetic process"/>
    <property type="evidence" value="ECO:0007669"/>
    <property type="project" value="InterPro"/>
</dbReference>
<accession>A0AAX3BEV6</accession>
<protein>
    <recommendedName>
        <fullName evidence="12">UDP-N-acetylglucosamine 1-carboxyvinyltransferase</fullName>
        <ecNumber evidence="12">2.5.1.7</ecNumber>
    </recommendedName>
    <alternativeName>
        <fullName evidence="12">Enoylpyruvate transferase</fullName>
    </alternativeName>
    <alternativeName>
        <fullName evidence="12">UDP-N-acetylglucosamine enolpyruvyl transferase</fullName>
        <shortName evidence="12">EPT</shortName>
    </alternativeName>
</protein>
<dbReference type="GO" id="GO:0071555">
    <property type="term" value="P:cell wall organization"/>
    <property type="evidence" value="ECO:0007669"/>
    <property type="project" value="UniProtKB-KW"/>
</dbReference>
<sequence>MDKYVIHGQHRLQGTVSISGAKNSSLPLMAASLLTAEPVILHNVPYLMDIRTMVSLLTQLGKSISYLDPHTIKIEEKSAEPYEAPYDIVRKMRASIAVLGPLLGRRGKARVSFPGGCTIGPRPIDLHIKGMKALGAEITIEEGYINATCPELKGCQMNLLGSFGPSVLGTENVMMAAVLAKGTTIIEGAAAEPEVADLANFLNQMGANITGAGTSIITIEGVDSLHGVEYTTIPDRIEAGTFIAAAGITGGEIRIENACVHHLAEPIEIFSRAGVEIEILSDTTLIARGKNIRPIEVETKPYPFFPTDLQAQLMALVTLSDGISIISEKIFPDRFLHAAELCRMGADIHIDGAVAVVKGVPYLSGAAIMASDLRAGAGLVLAGLAARGKTEVLRIYHIDRGYEHFEEKLRALGADIERRPQEE</sequence>
<dbReference type="GO" id="GO:0008760">
    <property type="term" value="F:UDP-N-acetylglucosamine 1-carboxyvinyltransferase activity"/>
    <property type="evidence" value="ECO:0007669"/>
    <property type="project" value="UniProtKB-UniRule"/>
</dbReference>
<dbReference type="Pfam" id="PF00275">
    <property type="entry name" value="EPSP_synthase"/>
    <property type="match status" value="1"/>
</dbReference>
<comment type="caution">
    <text evidence="12">Lacks conserved residue(s) required for the propagation of feature annotation.</text>
</comment>
<feature type="modified residue" description="2-(S-cysteinyl)pyruvic acid O-phosphothioketal" evidence="12">
    <location>
        <position position="117"/>
    </location>
</feature>
<feature type="binding site" evidence="12">
    <location>
        <position position="93"/>
    </location>
    <ligand>
        <name>UDP-N-acetyl-alpha-D-glucosamine</name>
        <dbReference type="ChEBI" id="CHEBI:57705"/>
    </ligand>
</feature>
<dbReference type="GO" id="GO:0005737">
    <property type="term" value="C:cytoplasm"/>
    <property type="evidence" value="ECO:0007669"/>
    <property type="project" value="UniProtKB-SubCell"/>
</dbReference>
<evidence type="ECO:0000256" key="12">
    <source>
        <dbReference type="HAMAP-Rule" id="MF_00111"/>
    </source>
</evidence>
<proteinExistence type="inferred from homology"/>
<evidence type="ECO:0000256" key="3">
    <source>
        <dbReference type="ARBA" id="ARBA00022490"/>
    </source>
</evidence>
<dbReference type="GO" id="GO:0051301">
    <property type="term" value="P:cell division"/>
    <property type="evidence" value="ECO:0007669"/>
    <property type="project" value="UniProtKB-KW"/>
</dbReference>